<sequence length="106" mass="11593">MSPKGTIEKLAVESPKIDLLIIDHVDTVLAPSSHSDPIYQFSSYVLSLSSHHGACTNALRSFETTGAVCTHARFHVLRQIVLQSDRDRATHDPPDLPPPHALSDTL</sequence>
<protein>
    <submittedName>
        <fullName evidence="2">Uncharacterized protein</fullName>
    </submittedName>
</protein>
<evidence type="ECO:0000313" key="2">
    <source>
        <dbReference type="EMBL" id="KAL0957867.1"/>
    </source>
</evidence>
<proteinExistence type="predicted"/>
<reference evidence="3" key="1">
    <citation type="submission" date="2024-06" db="EMBL/GenBank/DDBJ databases">
        <title>Multi-omics analyses provide insights into the biosynthesis of the anticancer antibiotic pleurotin in Hohenbuehelia grisea.</title>
        <authorList>
            <person name="Weaver J.A."/>
            <person name="Alberti F."/>
        </authorList>
    </citation>
    <scope>NUCLEOTIDE SEQUENCE [LARGE SCALE GENOMIC DNA]</scope>
    <source>
        <strain evidence="3">T-177</strain>
    </source>
</reference>
<organism evidence="2 3">
    <name type="scientific">Hohenbuehelia grisea</name>
    <dbReference type="NCBI Taxonomy" id="104357"/>
    <lineage>
        <taxon>Eukaryota</taxon>
        <taxon>Fungi</taxon>
        <taxon>Dikarya</taxon>
        <taxon>Basidiomycota</taxon>
        <taxon>Agaricomycotina</taxon>
        <taxon>Agaricomycetes</taxon>
        <taxon>Agaricomycetidae</taxon>
        <taxon>Agaricales</taxon>
        <taxon>Pleurotineae</taxon>
        <taxon>Pleurotaceae</taxon>
        <taxon>Hohenbuehelia</taxon>
    </lineage>
</organism>
<feature type="region of interest" description="Disordered" evidence="1">
    <location>
        <begin position="85"/>
        <end position="106"/>
    </location>
</feature>
<dbReference type="Proteomes" id="UP001556367">
    <property type="component" value="Unassembled WGS sequence"/>
</dbReference>
<dbReference type="EMBL" id="JASNQZ010000004">
    <property type="protein sequence ID" value="KAL0957867.1"/>
    <property type="molecule type" value="Genomic_DNA"/>
</dbReference>
<name>A0ABR3JQ27_9AGAR</name>
<evidence type="ECO:0000256" key="1">
    <source>
        <dbReference type="SAM" id="MobiDB-lite"/>
    </source>
</evidence>
<accession>A0ABR3JQ27</accession>
<gene>
    <name evidence="2" type="ORF">HGRIS_000051</name>
</gene>
<keyword evidence="3" id="KW-1185">Reference proteome</keyword>
<evidence type="ECO:0000313" key="3">
    <source>
        <dbReference type="Proteomes" id="UP001556367"/>
    </source>
</evidence>
<feature type="compositionally biased region" description="Basic and acidic residues" evidence="1">
    <location>
        <begin position="85"/>
        <end position="94"/>
    </location>
</feature>
<comment type="caution">
    <text evidence="2">The sequence shown here is derived from an EMBL/GenBank/DDBJ whole genome shotgun (WGS) entry which is preliminary data.</text>
</comment>